<evidence type="ECO:0000313" key="1">
    <source>
        <dbReference type="EnsemblMetazoa" id="PPA44714.1"/>
    </source>
</evidence>
<organism evidence="1 2">
    <name type="scientific">Pristionchus pacificus</name>
    <name type="common">Parasitic nematode worm</name>
    <dbReference type="NCBI Taxonomy" id="54126"/>
    <lineage>
        <taxon>Eukaryota</taxon>
        <taxon>Metazoa</taxon>
        <taxon>Ecdysozoa</taxon>
        <taxon>Nematoda</taxon>
        <taxon>Chromadorea</taxon>
        <taxon>Rhabditida</taxon>
        <taxon>Rhabditina</taxon>
        <taxon>Diplogasteromorpha</taxon>
        <taxon>Diplogasteroidea</taxon>
        <taxon>Neodiplogasteridae</taxon>
        <taxon>Pristionchus</taxon>
    </lineage>
</organism>
<proteinExistence type="predicted"/>
<protein>
    <submittedName>
        <fullName evidence="1">Uncharacterized protein</fullName>
    </submittedName>
</protein>
<reference evidence="2" key="1">
    <citation type="journal article" date="2008" name="Nat. Genet.">
        <title>The Pristionchus pacificus genome provides a unique perspective on nematode lifestyle and parasitism.</title>
        <authorList>
            <person name="Dieterich C."/>
            <person name="Clifton S.W."/>
            <person name="Schuster L.N."/>
            <person name="Chinwalla A."/>
            <person name="Delehaunty K."/>
            <person name="Dinkelacker I."/>
            <person name="Fulton L."/>
            <person name="Fulton R."/>
            <person name="Godfrey J."/>
            <person name="Minx P."/>
            <person name="Mitreva M."/>
            <person name="Roeseler W."/>
            <person name="Tian H."/>
            <person name="Witte H."/>
            <person name="Yang S.P."/>
            <person name="Wilson R.K."/>
            <person name="Sommer R.J."/>
        </authorList>
    </citation>
    <scope>NUCLEOTIDE SEQUENCE [LARGE SCALE GENOMIC DNA]</scope>
    <source>
        <strain evidence="2">PS312</strain>
    </source>
</reference>
<keyword evidence="2" id="KW-1185">Reference proteome</keyword>
<accession>A0A2A6CHI2</accession>
<reference evidence="1" key="2">
    <citation type="submission" date="2022-06" db="UniProtKB">
        <authorList>
            <consortium name="EnsemblMetazoa"/>
        </authorList>
    </citation>
    <scope>IDENTIFICATION</scope>
    <source>
        <strain evidence="1">PS312</strain>
    </source>
</reference>
<dbReference type="AlphaFoldDB" id="A0A2A6CHI2"/>
<accession>A0A8R1Z026</accession>
<evidence type="ECO:0000313" key="2">
    <source>
        <dbReference type="Proteomes" id="UP000005239"/>
    </source>
</evidence>
<sequence>MLAMVDEWILRSQFDRKSRRVQWDNLSLGRSAHLHRRSRRVLKYEKSEGRTRARSETETKEKMLIILRRSDEKEQDVATVMEKSAILSPSRIVPGEISE</sequence>
<name>A0A2A6CHI2_PRIPA</name>
<dbReference type="EnsemblMetazoa" id="PPA44714.1">
    <property type="protein sequence ID" value="PPA44714.1"/>
    <property type="gene ID" value="WBGene00283083"/>
</dbReference>
<dbReference type="Proteomes" id="UP000005239">
    <property type="component" value="Unassembled WGS sequence"/>
</dbReference>
<gene>
    <name evidence="1" type="primary">WBGene00283083</name>
</gene>